<reference evidence="5" key="1">
    <citation type="submission" date="2022-01" db="EMBL/GenBank/DDBJ databases">
        <authorList>
            <person name="Criscuolo A."/>
        </authorList>
    </citation>
    <scope>NUCLEOTIDE SEQUENCE</scope>
    <source>
        <strain evidence="5">CIP111893</strain>
    </source>
</reference>
<evidence type="ECO:0000259" key="4">
    <source>
        <dbReference type="Pfam" id="PF00144"/>
    </source>
</evidence>
<dbReference type="InterPro" id="IPR001466">
    <property type="entry name" value="Beta-lactam-related"/>
</dbReference>
<comment type="caution">
    <text evidence="5">The sequence shown here is derived from an EMBL/GenBank/DDBJ whole genome shotgun (WGS) entry which is preliminary data.</text>
</comment>
<keyword evidence="6" id="KW-1185">Reference proteome</keyword>
<evidence type="ECO:0000256" key="3">
    <source>
        <dbReference type="SAM" id="Phobius"/>
    </source>
</evidence>
<gene>
    <name evidence="5" type="primary">flp</name>
    <name evidence="5" type="ORF">PAECIP111893_00117</name>
</gene>
<dbReference type="InterPro" id="IPR012338">
    <property type="entry name" value="Beta-lactam/transpept-like"/>
</dbReference>
<dbReference type="RefSeq" id="WP_236338289.1">
    <property type="nucleotide sequence ID" value="NZ_CAKMMF010000001.1"/>
</dbReference>
<keyword evidence="2 3" id="KW-0472">Membrane</keyword>
<dbReference type="InterPro" id="IPR050491">
    <property type="entry name" value="AmpC-like"/>
</dbReference>
<dbReference type="PANTHER" id="PTHR46825:SF11">
    <property type="entry name" value="PENICILLIN-BINDING PROTEIN 4"/>
    <property type="match status" value="1"/>
</dbReference>
<name>A0ABM9BN49_9BACL</name>
<evidence type="ECO:0000313" key="5">
    <source>
        <dbReference type="EMBL" id="CAH1190033.1"/>
    </source>
</evidence>
<dbReference type="Proteomes" id="UP000838686">
    <property type="component" value="Unassembled WGS sequence"/>
</dbReference>
<proteinExistence type="predicted"/>
<dbReference type="Pfam" id="PF00144">
    <property type="entry name" value="Beta-lactamase"/>
    <property type="match status" value="1"/>
</dbReference>
<dbReference type="SUPFAM" id="SSF56601">
    <property type="entry name" value="beta-lactamase/transpeptidase-like"/>
    <property type="match status" value="1"/>
</dbReference>
<evidence type="ECO:0000313" key="6">
    <source>
        <dbReference type="Proteomes" id="UP000838686"/>
    </source>
</evidence>
<protein>
    <submittedName>
        <fullName evidence="5">Protein flp</fullName>
    </submittedName>
</protein>
<evidence type="ECO:0000256" key="1">
    <source>
        <dbReference type="ARBA" id="ARBA00004370"/>
    </source>
</evidence>
<dbReference type="PANTHER" id="PTHR46825">
    <property type="entry name" value="D-ALANYL-D-ALANINE-CARBOXYPEPTIDASE/ENDOPEPTIDASE AMPH"/>
    <property type="match status" value="1"/>
</dbReference>
<dbReference type="Gene3D" id="3.40.710.10">
    <property type="entry name" value="DD-peptidase/beta-lactamase superfamily"/>
    <property type="match status" value="1"/>
</dbReference>
<accession>A0ABM9BN49</accession>
<comment type="subcellular location">
    <subcellularLocation>
        <location evidence="1">Membrane</location>
    </subcellularLocation>
</comment>
<feature type="transmembrane region" description="Helical" evidence="3">
    <location>
        <begin position="474"/>
        <end position="500"/>
    </location>
</feature>
<feature type="transmembrane region" description="Helical" evidence="3">
    <location>
        <begin position="395"/>
        <end position="415"/>
    </location>
</feature>
<organism evidence="5 6">
    <name type="scientific">Paenibacillus plantiphilus</name>
    <dbReference type="NCBI Taxonomy" id="2905650"/>
    <lineage>
        <taxon>Bacteria</taxon>
        <taxon>Bacillati</taxon>
        <taxon>Bacillota</taxon>
        <taxon>Bacilli</taxon>
        <taxon>Bacillales</taxon>
        <taxon>Paenibacillaceae</taxon>
        <taxon>Paenibacillus</taxon>
    </lineage>
</organism>
<dbReference type="EMBL" id="CAKMMF010000001">
    <property type="protein sequence ID" value="CAH1190033.1"/>
    <property type="molecule type" value="Genomic_DNA"/>
</dbReference>
<keyword evidence="3" id="KW-1133">Transmembrane helix</keyword>
<keyword evidence="3" id="KW-0812">Transmembrane</keyword>
<feature type="domain" description="Beta-lactamase-related" evidence="4">
    <location>
        <begin position="49"/>
        <end position="362"/>
    </location>
</feature>
<feature type="transmembrane region" description="Helical" evidence="3">
    <location>
        <begin position="436"/>
        <end position="454"/>
    </location>
</feature>
<evidence type="ECO:0000256" key="2">
    <source>
        <dbReference type="ARBA" id="ARBA00023136"/>
    </source>
</evidence>
<sequence>MWKWNARSIGAIGLLLCLFLLNSGYGVSALSQDDQNQPLVGEMSRSQLEDWINSQMEESDLPGLAVAITNKDTTLYQKGYGYADLEQSREVKPTTLFEIGSNTKAFTGLAVMQLVHLGLLELDAPVSRYLPWLQMKVQEANPSDKEMTVRHLLHHTSGIPFSSIQDIPASESDQALMNTVKKLEGWYLNREPGEGFEYATINYDVLGLIIQEVTGLSYEAYMQNSILTPYELNNTFLFREDAAKLDFAQGYKMGFLRPAAYQAPTYRGNTPAGYIITNVEDASKWLRIQLKALEESEEASPVRQSQIPDHTGVASYAAGWFVYQVDTTDYVAHGGSNPNFSSSMIMLPDSEVGIVVLTNMNSDYTESIAQGIASLIQGKEPTTISEDTYKNVDKLMTRVIIVVSILGIGFALLLLRIALNFVRKERVFTDFRWIHTVYMIGGICILGIIGYYLYRLPQMMFFDLPWGFVKVWAPSTLLIGAWSSMIVSCLLVIYLLIILLSRKRDKKQLH</sequence>